<evidence type="ECO:0000313" key="1">
    <source>
        <dbReference type="EMBL" id="AFZ22685.1"/>
    </source>
</evidence>
<dbReference type="Pfam" id="PF10722">
    <property type="entry name" value="YbjN"/>
    <property type="match status" value="1"/>
</dbReference>
<dbReference type="EMBL" id="CP003642">
    <property type="protein sequence ID" value="AFZ22685.1"/>
    <property type="molecule type" value="Genomic_DNA"/>
</dbReference>
<dbReference type="OrthoDB" id="5192220at2"/>
<dbReference type="PATRIC" id="fig|56107.3.peg.361"/>
<dbReference type="HOGENOM" id="CLU_672166_0_0_3"/>
<dbReference type="RefSeq" id="WP_015205943.1">
    <property type="nucleotide sequence ID" value="NC_019757.1"/>
</dbReference>
<evidence type="ECO:0000313" key="2">
    <source>
        <dbReference type="Proteomes" id="UP000010475"/>
    </source>
</evidence>
<reference evidence="1 2" key="1">
    <citation type="submission" date="2012-06" db="EMBL/GenBank/DDBJ databases">
        <title>Finished chromosome of genome of Cylindrospermum stagnale PCC 7417.</title>
        <authorList>
            <consortium name="US DOE Joint Genome Institute"/>
            <person name="Gugger M."/>
            <person name="Coursin T."/>
            <person name="Rippka R."/>
            <person name="Tandeau De Marsac N."/>
            <person name="Huntemann M."/>
            <person name="Wei C.-L."/>
            <person name="Han J."/>
            <person name="Detter J.C."/>
            <person name="Han C."/>
            <person name="Tapia R."/>
            <person name="Chen A."/>
            <person name="Kyrpides N."/>
            <person name="Mavromatis K."/>
            <person name="Markowitz V."/>
            <person name="Szeto E."/>
            <person name="Ivanova N."/>
            <person name="Pagani I."/>
            <person name="Pati A."/>
            <person name="Goodwin L."/>
            <person name="Nordberg H.P."/>
            <person name="Cantor M.N."/>
            <person name="Hua S.X."/>
            <person name="Woyke T."/>
            <person name="Kerfeld C.A."/>
        </authorList>
    </citation>
    <scope>NUCLEOTIDE SEQUENCE [LARGE SCALE GENOMIC DNA]</scope>
    <source>
        <strain evidence="1 2">PCC 7417</strain>
    </source>
</reference>
<name>K9WQM3_9NOST</name>
<gene>
    <name evidence="1" type="ORF">Cylst_0323</name>
</gene>
<dbReference type="KEGG" id="csg:Cylst_0323"/>
<dbReference type="Proteomes" id="UP000010475">
    <property type="component" value="Chromosome"/>
</dbReference>
<proteinExistence type="predicted"/>
<keyword evidence="2" id="KW-1185">Reference proteome</keyword>
<dbReference type="eggNOG" id="COG5465">
    <property type="taxonomic scope" value="Bacteria"/>
</dbReference>
<protein>
    <recommendedName>
        <fullName evidence="3">YbjN domain-containing protein</fullName>
    </recommendedName>
</protein>
<dbReference type="AlphaFoldDB" id="K9WQM3"/>
<dbReference type="STRING" id="56107.Cylst_0323"/>
<sequence>MNQQAIGSSSIFELIINFFKEDNWSFEEIKSESALQMTFQGKSGRWNCYAQSKEAQHQFIFYSVCPIIAPESWRLAVSEFIARANYGLTIGNFEIDFRDGEIRYKTSINLESDRLSFICIKDLVDTNLQMMDKYLPGIMSVIAGDVLPEFAIEQIEGFQYLPQSASEEFLGLIHIDNKEKLAVNPLSQTDEQKQEKRLDKESHILAILTPEEIAQFHQVSQMVAPYQRKQAQAITEKLKNAVIGRLGELETEAFTRASTFFTKVKLEAKNFKLIQRYSGLAGRTRLLLQRLNNWSEQHGELPANSQVKIALIELDNLFWCIDERLQELPADKFEGRKEVELLIEIEEFREKLAFYEKYIAPSASGKK</sequence>
<accession>K9WQM3</accession>
<evidence type="ECO:0008006" key="3">
    <source>
        <dbReference type="Google" id="ProtNLM"/>
    </source>
</evidence>
<dbReference type="CDD" id="cd17033">
    <property type="entry name" value="DR1245-like"/>
    <property type="match status" value="1"/>
</dbReference>
<dbReference type="InterPro" id="IPR019660">
    <property type="entry name" value="Put_sensory_transdc_reg_YbjN"/>
</dbReference>
<organism evidence="1 2">
    <name type="scientific">Cylindrospermum stagnale PCC 7417</name>
    <dbReference type="NCBI Taxonomy" id="56107"/>
    <lineage>
        <taxon>Bacteria</taxon>
        <taxon>Bacillati</taxon>
        <taxon>Cyanobacteriota</taxon>
        <taxon>Cyanophyceae</taxon>
        <taxon>Nostocales</taxon>
        <taxon>Nostocaceae</taxon>
        <taxon>Cylindrospermum</taxon>
    </lineage>
</organism>